<keyword evidence="1 2" id="KW-0732">Signal</keyword>
<proteinExistence type="predicted"/>
<evidence type="ECO:0000256" key="2">
    <source>
        <dbReference type="SAM" id="SignalP"/>
    </source>
</evidence>
<dbReference type="Gene3D" id="2.60.120.380">
    <property type="match status" value="3"/>
</dbReference>
<evidence type="ECO:0000259" key="3">
    <source>
        <dbReference type="Pfam" id="PF18962"/>
    </source>
</evidence>
<dbReference type="InterPro" id="IPR056600">
    <property type="entry name" value="GBD_T9SS_assoc"/>
</dbReference>
<reference evidence="5 6" key="1">
    <citation type="submission" date="2024-12" db="EMBL/GenBank/DDBJ databases">
        <title>Draft genome sequence of Chryseobacterium kwangjuense AG447.</title>
        <authorList>
            <person name="Cheptsov V.S."/>
            <person name="Belov A."/>
            <person name="Zavarzina A.G."/>
        </authorList>
    </citation>
    <scope>NUCLEOTIDE SEQUENCE [LARGE SCALE GENOMIC DNA]</scope>
    <source>
        <strain evidence="5 6">AG447</strain>
    </source>
</reference>
<dbReference type="EMBL" id="JBJXVJ010000001">
    <property type="protein sequence ID" value="MFN1216728.1"/>
    <property type="molecule type" value="Genomic_DNA"/>
</dbReference>
<comment type="caution">
    <text evidence="5">The sequence shown here is derived from an EMBL/GenBank/DDBJ whole genome shotgun (WGS) entry which is preliminary data.</text>
</comment>
<organism evidence="5 6">
    <name type="scientific">Chryseobacterium kwangjuense</name>
    <dbReference type="NCBI Taxonomy" id="267125"/>
    <lineage>
        <taxon>Bacteria</taxon>
        <taxon>Pseudomonadati</taxon>
        <taxon>Bacteroidota</taxon>
        <taxon>Flavobacteriia</taxon>
        <taxon>Flavobacteriales</taxon>
        <taxon>Weeksellaceae</taxon>
        <taxon>Chryseobacterium group</taxon>
        <taxon>Chryseobacterium</taxon>
    </lineage>
</organism>
<feature type="domain" description="T9SS-like galactose binding" evidence="4">
    <location>
        <begin position="429"/>
        <end position="522"/>
    </location>
</feature>
<dbReference type="RefSeq" id="WP_409356184.1">
    <property type="nucleotide sequence ID" value="NZ_JBJXVJ010000001.1"/>
</dbReference>
<sequence length="650" mass="67292">MKKLLFCLSLFATTLAFAQNDDCSGATALTVGTDFTSGVVTSTNVGATTDTQTSCNDEAADNVWFSVTVPASGNLKIETRELSGSLFDDSILTVYSGTCGSLSEIDCNDDGGDGAFSLLSLTGQTPGATLYVSISKYDADIDNGEFQISAYDPLPPANDNCSGAVALTVGSDFTSGAINSTNLGATTDGTEPSCNSDAVDNVWFSVTVPASGNLKIETREFSGSPFDDSSITVYSGTCGSLTEVGCYGDGGFSAVTLTGQTPGATLYVSVWKYASYIDNGEFQISAYEFVPIANDACSGATPLTVGADFDSGAITSTNVDASTDGTEPSCNDDAADNVWFSVTVPASGNLKIETREVSGSLFDDSSITVYSGTCGSLTEVGCNGDGGFSAVSLTGQTPGATLYVSVWKYASYIDNGEFQISAYEFVPVANDNCSGATPLTVGTDFDSGTITATNVDASTDGAAPSCNTDAVDNVWFSVVVPASGNINIETREVNGSEFGDTTLSIYGGSCGSLTEIECDDDGGDGLFSLISLTGQTPGATLYVSVAKYDSGETSGEFQVSAYDNTQLSTHEVADNSKKISIAPNPFTDRITISDVSEVKSLSITDTSGRLVKTIEKPSASLYLGDLKQGMYFITLKMNNGSVKTLKAIKK</sequence>
<dbReference type="Proteomes" id="UP001634154">
    <property type="component" value="Unassembled WGS sequence"/>
</dbReference>
<feature type="chain" id="PRO_5045735063" evidence="2">
    <location>
        <begin position="19"/>
        <end position="650"/>
    </location>
</feature>
<accession>A0ABW9K3L5</accession>
<feature type="domain" description="T9SS-like galactose binding" evidence="4">
    <location>
        <begin position="19"/>
        <end position="111"/>
    </location>
</feature>
<dbReference type="Pfam" id="PF18962">
    <property type="entry name" value="Por_Secre_tail"/>
    <property type="match status" value="1"/>
</dbReference>
<evidence type="ECO:0000313" key="5">
    <source>
        <dbReference type="EMBL" id="MFN1216728.1"/>
    </source>
</evidence>
<dbReference type="NCBIfam" id="TIGR04183">
    <property type="entry name" value="Por_Secre_tail"/>
    <property type="match status" value="1"/>
</dbReference>
<dbReference type="InterPro" id="IPR026444">
    <property type="entry name" value="Secre_tail"/>
</dbReference>
<evidence type="ECO:0000256" key="1">
    <source>
        <dbReference type="ARBA" id="ARBA00022729"/>
    </source>
</evidence>
<feature type="domain" description="T9SS-like galactose binding" evidence="4">
    <location>
        <begin position="157"/>
        <end position="283"/>
    </location>
</feature>
<evidence type="ECO:0000313" key="6">
    <source>
        <dbReference type="Proteomes" id="UP001634154"/>
    </source>
</evidence>
<keyword evidence="6" id="KW-1185">Reference proteome</keyword>
<protein>
    <submittedName>
        <fullName evidence="5">T9SS type A sorting domain-containing protein</fullName>
    </submittedName>
</protein>
<gene>
    <name evidence="5" type="ORF">ACKW6Q_07040</name>
</gene>
<name>A0ABW9K3L5_9FLAO</name>
<evidence type="ECO:0000259" key="4">
    <source>
        <dbReference type="Pfam" id="PF23759"/>
    </source>
</evidence>
<feature type="domain" description="T9SS-like galactose binding" evidence="4">
    <location>
        <begin position="293"/>
        <end position="419"/>
    </location>
</feature>
<dbReference type="Pfam" id="PF23759">
    <property type="entry name" value="GBD_T9SS_assoc"/>
    <property type="match status" value="4"/>
</dbReference>
<feature type="signal peptide" evidence="2">
    <location>
        <begin position="1"/>
        <end position="18"/>
    </location>
</feature>
<feature type="domain" description="Secretion system C-terminal sorting" evidence="3">
    <location>
        <begin position="582"/>
        <end position="643"/>
    </location>
</feature>